<sequence>MSPYFLLLQLKDDEIVDRYKAPLATKGYTHVKGVDYVESFSPVAKTVIVRLLLDVTVARNWEIHQLDVNNAFHRGCLDEEIFMTPSKGYQVVERSVCHLTYSLYGLKKASR</sequence>
<feature type="domain" description="Reverse transcriptase Ty1/copia-type" evidence="1">
    <location>
        <begin position="11"/>
        <end position="110"/>
    </location>
</feature>
<proteinExistence type="predicted"/>
<protein>
    <recommendedName>
        <fullName evidence="1">Reverse transcriptase Ty1/copia-type domain-containing protein</fullName>
    </recommendedName>
</protein>
<reference evidence="2" key="1">
    <citation type="submission" date="2020-06" db="EMBL/GenBank/DDBJ databases">
        <authorList>
            <person name="Li T."/>
            <person name="Hu X."/>
            <person name="Zhang T."/>
            <person name="Song X."/>
            <person name="Zhang H."/>
            <person name="Dai N."/>
            <person name="Sheng W."/>
            <person name="Hou X."/>
            <person name="Wei L."/>
        </authorList>
    </citation>
    <scope>NUCLEOTIDE SEQUENCE</scope>
    <source>
        <strain evidence="2">G02</strain>
        <tissue evidence="2">Leaf</tissue>
    </source>
</reference>
<gene>
    <name evidence="2" type="ORF">Sradi_3577400</name>
</gene>
<name>A0AAW2QGC9_SESRA</name>
<dbReference type="AlphaFoldDB" id="A0AAW2QGC9"/>
<comment type="caution">
    <text evidence="2">The sequence shown here is derived from an EMBL/GenBank/DDBJ whole genome shotgun (WGS) entry which is preliminary data.</text>
</comment>
<evidence type="ECO:0000259" key="1">
    <source>
        <dbReference type="Pfam" id="PF07727"/>
    </source>
</evidence>
<reference evidence="2" key="2">
    <citation type="journal article" date="2024" name="Plant">
        <title>Genomic evolution and insights into agronomic trait innovations of Sesamum species.</title>
        <authorList>
            <person name="Miao H."/>
            <person name="Wang L."/>
            <person name="Qu L."/>
            <person name="Liu H."/>
            <person name="Sun Y."/>
            <person name="Le M."/>
            <person name="Wang Q."/>
            <person name="Wei S."/>
            <person name="Zheng Y."/>
            <person name="Lin W."/>
            <person name="Duan Y."/>
            <person name="Cao H."/>
            <person name="Xiong S."/>
            <person name="Wang X."/>
            <person name="Wei L."/>
            <person name="Li C."/>
            <person name="Ma Q."/>
            <person name="Ju M."/>
            <person name="Zhao R."/>
            <person name="Li G."/>
            <person name="Mu C."/>
            <person name="Tian Q."/>
            <person name="Mei H."/>
            <person name="Zhang T."/>
            <person name="Gao T."/>
            <person name="Zhang H."/>
        </authorList>
    </citation>
    <scope>NUCLEOTIDE SEQUENCE</scope>
    <source>
        <strain evidence="2">G02</strain>
    </source>
</reference>
<dbReference type="EMBL" id="JACGWJ010000015">
    <property type="protein sequence ID" value="KAL0366873.1"/>
    <property type="molecule type" value="Genomic_DNA"/>
</dbReference>
<evidence type="ECO:0000313" key="2">
    <source>
        <dbReference type="EMBL" id="KAL0366873.1"/>
    </source>
</evidence>
<dbReference type="InterPro" id="IPR013103">
    <property type="entry name" value="RVT_2"/>
</dbReference>
<accession>A0AAW2QGC9</accession>
<organism evidence="2">
    <name type="scientific">Sesamum radiatum</name>
    <name type="common">Black benniseed</name>
    <dbReference type="NCBI Taxonomy" id="300843"/>
    <lineage>
        <taxon>Eukaryota</taxon>
        <taxon>Viridiplantae</taxon>
        <taxon>Streptophyta</taxon>
        <taxon>Embryophyta</taxon>
        <taxon>Tracheophyta</taxon>
        <taxon>Spermatophyta</taxon>
        <taxon>Magnoliopsida</taxon>
        <taxon>eudicotyledons</taxon>
        <taxon>Gunneridae</taxon>
        <taxon>Pentapetalae</taxon>
        <taxon>asterids</taxon>
        <taxon>lamiids</taxon>
        <taxon>Lamiales</taxon>
        <taxon>Pedaliaceae</taxon>
        <taxon>Sesamum</taxon>
    </lineage>
</organism>
<dbReference type="Pfam" id="PF07727">
    <property type="entry name" value="RVT_2"/>
    <property type="match status" value="1"/>
</dbReference>